<reference evidence="1 2" key="1">
    <citation type="submission" date="2019-02" db="EMBL/GenBank/DDBJ databases">
        <title>Bacterial novel species Mucilaginibacter sp. 17JY9-4 isolated from soil.</title>
        <authorList>
            <person name="Jung H.-Y."/>
        </authorList>
    </citation>
    <scope>NUCLEOTIDE SEQUENCE [LARGE SCALE GENOMIC DNA]</scope>
    <source>
        <strain evidence="1 2">17JY9-4</strain>
    </source>
</reference>
<comment type="caution">
    <text evidence="1">The sequence shown here is derived from an EMBL/GenBank/DDBJ whole genome shotgun (WGS) entry which is preliminary data.</text>
</comment>
<keyword evidence="2" id="KW-1185">Reference proteome</keyword>
<proteinExistence type="predicted"/>
<dbReference type="EMBL" id="SEWG01000001">
    <property type="protein sequence ID" value="RYU92490.1"/>
    <property type="molecule type" value="Genomic_DNA"/>
</dbReference>
<evidence type="ECO:0000313" key="2">
    <source>
        <dbReference type="Proteomes" id="UP000293331"/>
    </source>
</evidence>
<protein>
    <submittedName>
        <fullName evidence="1">Uncharacterized protein</fullName>
    </submittedName>
</protein>
<organism evidence="1 2">
    <name type="scientific">Mucilaginibacter terrigena</name>
    <dbReference type="NCBI Taxonomy" id="2492395"/>
    <lineage>
        <taxon>Bacteria</taxon>
        <taxon>Pseudomonadati</taxon>
        <taxon>Bacteroidota</taxon>
        <taxon>Sphingobacteriia</taxon>
        <taxon>Sphingobacteriales</taxon>
        <taxon>Sphingobacteriaceae</taxon>
        <taxon>Mucilaginibacter</taxon>
    </lineage>
</organism>
<gene>
    <name evidence="1" type="ORF">EWM62_03385</name>
</gene>
<dbReference type="RefSeq" id="WP_129875217.1">
    <property type="nucleotide sequence ID" value="NZ_SEWG01000001.1"/>
</dbReference>
<evidence type="ECO:0000313" key="1">
    <source>
        <dbReference type="EMBL" id="RYU92490.1"/>
    </source>
</evidence>
<dbReference type="Proteomes" id="UP000293331">
    <property type="component" value="Unassembled WGS sequence"/>
</dbReference>
<sequence length="258" mass="29187">MLVILGEMHFALIDQKHYIRIKNLYMRYIYAFILLLGYHCSVAQQQINGVGDLQLGKTESEILAVLKLSPEQIIDGSSKTVKYLEKNKENKVLKFKYDPLSPLVKDIISSKLDINKTLDNLFIKKCKDAVVYLIPTYEVYGTTFNSFALTFYKGTLIKILANDEAGKNALFMVVFKSKYGEGKVGRPFYIGLDACAKPMESVTTTWDAGQDIAVLASHKNYCVVKSNYDEKTIDENRFVIQNNLLFDELLKCNSAGSN</sequence>
<accession>A0A4V1ZCF6</accession>
<name>A0A4V1ZCF6_9SPHI</name>
<dbReference type="AlphaFoldDB" id="A0A4V1ZCF6"/>